<dbReference type="PROSITE" id="PS50206">
    <property type="entry name" value="RHODANESE_3"/>
    <property type="match status" value="1"/>
</dbReference>
<reference evidence="2 3" key="1">
    <citation type="submission" date="2019-02" db="EMBL/GenBank/DDBJ databases">
        <title>Deep-cultivation of Planctomycetes and their phenomic and genomic characterization uncovers novel biology.</title>
        <authorList>
            <person name="Wiegand S."/>
            <person name="Jogler M."/>
            <person name="Boedeker C."/>
            <person name="Pinto D."/>
            <person name="Vollmers J."/>
            <person name="Rivas-Marin E."/>
            <person name="Kohn T."/>
            <person name="Peeters S.H."/>
            <person name="Heuer A."/>
            <person name="Rast P."/>
            <person name="Oberbeckmann S."/>
            <person name="Bunk B."/>
            <person name="Jeske O."/>
            <person name="Meyerdierks A."/>
            <person name="Storesund J.E."/>
            <person name="Kallscheuer N."/>
            <person name="Luecker S."/>
            <person name="Lage O.M."/>
            <person name="Pohl T."/>
            <person name="Merkel B.J."/>
            <person name="Hornburger P."/>
            <person name="Mueller R.-W."/>
            <person name="Bruemmer F."/>
            <person name="Labrenz M."/>
            <person name="Spormann A.M."/>
            <person name="Op den Camp H."/>
            <person name="Overmann J."/>
            <person name="Amann R."/>
            <person name="Jetten M.S.M."/>
            <person name="Mascher T."/>
            <person name="Medema M.H."/>
            <person name="Devos D.P."/>
            <person name="Kaster A.-K."/>
            <person name="Ovreas L."/>
            <person name="Rohde M."/>
            <person name="Galperin M.Y."/>
            <person name="Jogler C."/>
        </authorList>
    </citation>
    <scope>NUCLEOTIDE SEQUENCE [LARGE SCALE GENOMIC DNA]</scope>
    <source>
        <strain evidence="2 3">ETA_A8</strain>
    </source>
</reference>
<keyword evidence="2" id="KW-0548">Nucleotidyltransferase</keyword>
<dbReference type="OrthoDB" id="9800872at2"/>
<dbReference type="SUPFAM" id="SSF52821">
    <property type="entry name" value="Rhodanese/Cell cycle control phosphatase"/>
    <property type="match status" value="1"/>
</dbReference>
<proteinExistence type="predicted"/>
<evidence type="ECO:0000259" key="1">
    <source>
        <dbReference type="PROSITE" id="PS50206"/>
    </source>
</evidence>
<gene>
    <name evidence="2" type="primary">moeZ_1</name>
    <name evidence="2" type="ORF">ETAA8_17530</name>
</gene>
<dbReference type="EMBL" id="CP036274">
    <property type="protein sequence ID" value="QDU26672.1"/>
    <property type="molecule type" value="Genomic_DNA"/>
</dbReference>
<dbReference type="InterPro" id="IPR050229">
    <property type="entry name" value="GlpE_sulfurtransferase"/>
</dbReference>
<dbReference type="KEGG" id="aagg:ETAA8_17530"/>
<evidence type="ECO:0000313" key="2">
    <source>
        <dbReference type="EMBL" id="QDU26672.1"/>
    </source>
</evidence>
<dbReference type="PANTHER" id="PTHR43031:SF1">
    <property type="entry name" value="PYRIDINE NUCLEOTIDE-DISULPHIDE OXIDOREDUCTASE"/>
    <property type="match status" value="1"/>
</dbReference>
<dbReference type="Gene3D" id="3.40.250.10">
    <property type="entry name" value="Rhodanese-like domain"/>
    <property type="match status" value="1"/>
</dbReference>
<feature type="domain" description="Rhodanese" evidence="1">
    <location>
        <begin position="37"/>
        <end position="130"/>
    </location>
</feature>
<dbReference type="InterPro" id="IPR001763">
    <property type="entry name" value="Rhodanese-like_dom"/>
</dbReference>
<dbReference type="GO" id="GO:0016779">
    <property type="term" value="F:nucleotidyltransferase activity"/>
    <property type="evidence" value="ECO:0007669"/>
    <property type="project" value="UniProtKB-KW"/>
</dbReference>
<organism evidence="2 3">
    <name type="scientific">Anatilimnocola aggregata</name>
    <dbReference type="NCBI Taxonomy" id="2528021"/>
    <lineage>
        <taxon>Bacteria</taxon>
        <taxon>Pseudomonadati</taxon>
        <taxon>Planctomycetota</taxon>
        <taxon>Planctomycetia</taxon>
        <taxon>Pirellulales</taxon>
        <taxon>Pirellulaceae</taxon>
        <taxon>Anatilimnocola</taxon>
    </lineage>
</organism>
<dbReference type="PANTHER" id="PTHR43031">
    <property type="entry name" value="FAD-DEPENDENT OXIDOREDUCTASE"/>
    <property type="match status" value="1"/>
</dbReference>
<dbReference type="Pfam" id="PF00581">
    <property type="entry name" value="Rhodanese"/>
    <property type="match status" value="1"/>
</dbReference>
<dbReference type="CDD" id="cd00158">
    <property type="entry name" value="RHOD"/>
    <property type="match status" value="1"/>
</dbReference>
<evidence type="ECO:0000313" key="3">
    <source>
        <dbReference type="Proteomes" id="UP000315017"/>
    </source>
</evidence>
<accession>A0A517Y942</accession>
<sequence>MKSAPHFALVLVCLIGTDLIALDLTKDSLPTVKENITAKKAVLVDVREKEEWDSGHIADALLLPLSSLEEADDVKASLARLPKDRIIYTHCAVGVRSLKAAELLKKHGYNVRPLKAGYAELLKAGFKDAE</sequence>
<keyword evidence="2" id="KW-0808">Transferase</keyword>
<keyword evidence="3" id="KW-1185">Reference proteome</keyword>
<dbReference type="SMART" id="SM00450">
    <property type="entry name" value="RHOD"/>
    <property type="match status" value="1"/>
</dbReference>
<dbReference type="Proteomes" id="UP000315017">
    <property type="component" value="Chromosome"/>
</dbReference>
<protein>
    <submittedName>
        <fullName evidence="2">Putative adenylyltransferase/sulfurtransferase MoeZ</fullName>
    </submittedName>
</protein>
<name>A0A517Y942_9BACT</name>
<dbReference type="AlphaFoldDB" id="A0A517Y942"/>
<dbReference type="RefSeq" id="WP_145087448.1">
    <property type="nucleotide sequence ID" value="NZ_CP036274.1"/>
</dbReference>
<dbReference type="InterPro" id="IPR036873">
    <property type="entry name" value="Rhodanese-like_dom_sf"/>
</dbReference>